<comment type="caution">
    <text evidence="1">The sequence shown here is derived from an EMBL/GenBank/DDBJ whole genome shotgun (WGS) entry which is preliminary data.</text>
</comment>
<gene>
    <name evidence="1" type="ORF">OUZ56_019309</name>
</gene>
<organism evidence="1 2">
    <name type="scientific">Daphnia magna</name>
    <dbReference type="NCBI Taxonomy" id="35525"/>
    <lineage>
        <taxon>Eukaryota</taxon>
        <taxon>Metazoa</taxon>
        <taxon>Ecdysozoa</taxon>
        <taxon>Arthropoda</taxon>
        <taxon>Crustacea</taxon>
        <taxon>Branchiopoda</taxon>
        <taxon>Diplostraca</taxon>
        <taxon>Cladocera</taxon>
        <taxon>Anomopoda</taxon>
        <taxon>Daphniidae</taxon>
        <taxon>Daphnia</taxon>
    </lineage>
</organism>
<dbReference type="Proteomes" id="UP001234178">
    <property type="component" value="Unassembled WGS sequence"/>
</dbReference>
<dbReference type="PANTHER" id="PTHR28653">
    <property type="match status" value="1"/>
</dbReference>
<reference evidence="1 2" key="1">
    <citation type="journal article" date="2023" name="Nucleic Acids Res.">
        <title>The hologenome of Daphnia magna reveals possible DNA methylation and microbiome-mediated evolution of the host genome.</title>
        <authorList>
            <person name="Chaturvedi A."/>
            <person name="Li X."/>
            <person name="Dhandapani V."/>
            <person name="Marshall H."/>
            <person name="Kissane S."/>
            <person name="Cuenca-Cambronero M."/>
            <person name="Asole G."/>
            <person name="Calvet F."/>
            <person name="Ruiz-Romero M."/>
            <person name="Marangio P."/>
            <person name="Guigo R."/>
            <person name="Rago D."/>
            <person name="Mirbahai L."/>
            <person name="Eastwood N."/>
            <person name="Colbourne J.K."/>
            <person name="Zhou J."/>
            <person name="Mallon E."/>
            <person name="Orsini L."/>
        </authorList>
    </citation>
    <scope>NUCLEOTIDE SEQUENCE [LARGE SCALE GENOMIC DNA]</scope>
    <source>
        <strain evidence="1">LRV0_1</strain>
    </source>
</reference>
<keyword evidence="2" id="KW-1185">Reference proteome</keyword>
<dbReference type="PANTHER" id="PTHR28653:SF1">
    <property type="entry name" value="ATPASE SWSAP1"/>
    <property type="match status" value="1"/>
</dbReference>
<dbReference type="EMBL" id="JAOYFB010000003">
    <property type="protein sequence ID" value="KAK4010162.1"/>
    <property type="molecule type" value="Genomic_DNA"/>
</dbReference>
<evidence type="ECO:0000313" key="1">
    <source>
        <dbReference type="EMBL" id="KAK4010162.1"/>
    </source>
</evidence>
<evidence type="ECO:0000313" key="2">
    <source>
        <dbReference type="Proteomes" id="UP001234178"/>
    </source>
</evidence>
<accession>A0ABQ9ZB77</accession>
<sequence length="244" mass="27540">MADGKESHEMKRTEIKPNSLLGAILPVSGVLEIQNDMMATYFVASNHWRSLLIIGQSQVQRNGLLFQAALTHASLGKQVMCVMTKEFTRIPPTTHGLPNMEPGNMVNITFKYCQEMKSLSELLISFCSTQNELLPDVLVVNSLNEYKRSKLLLSGTQYASILSLLSETVEYIGRRKQTTVLLYVSLSLALTQEEQKTWIDLVKQWTHELWILEGNANRLVCGRIQVQFTVLGSNMFLKTVSEID</sequence>
<protein>
    <submittedName>
        <fullName evidence="1">Uncharacterized protein</fullName>
    </submittedName>
</protein>
<proteinExistence type="predicted"/>
<name>A0ABQ9ZB77_9CRUS</name>